<protein>
    <submittedName>
        <fullName evidence="7">D-glycerate dehydrogenase</fullName>
    </submittedName>
</protein>
<dbReference type="InterPro" id="IPR006140">
    <property type="entry name" value="D-isomer_DH_NAD-bd"/>
</dbReference>
<gene>
    <name evidence="7" type="ORF">D7V20_08350</name>
</gene>
<evidence type="ECO:0000256" key="1">
    <source>
        <dbReference type="ARBA" id="ARBA00005854"/>
    </source>
</evidence>
<evidence type="ECO:0000259" key="5">
    <source>
        <dbReference type="Pfam" id="PF00389"/>
    </source>
</evidence>
<proteinExistence type="inferred from homology"/>
<evidence type="ECO:0000256" key="4">
    <source>
        <dbReference type="RuleBase" id="RU003719"/>
    </source>
</evidence>
<dbReference type="InterPro" id="IPR029752">
    <property type="entry name" value="D-isomer_DH_CS1"/>
</dbReference>
<evidence type="ECO:0000256" key="2">
    <source>
        <dbReference type="ARBA" id="ARBA00023002"/>
    </source>
</evidence>
<dbReference type="FunFam" id="3.40.50.720:FF:000462">
    <property type="entry name" value="Glyoxylate reductase (NADP+)"/>
    <property type="match status" value="1"/>
</dbReference>
<dbReference type="Pfam" id="PF02826">
    <property type="entry name" value="2-Hacid_dh_C"/>
    <property type="match status" value="1"/>
</dbReference>
<feature type="domain" description="D-isomer specific 2-hydroxyacid dehydrogenase NAD-binding" evidence="6">
    <location>
        <begin position="109"/>
        <end position="286"/>
    </location>
</feature>
<dbReference type="SUPFAM" id="SSF51735">
    <property type="entry name" value="NAD(P)-binding Rossmann-fold domains"/>
    <property type="match status" value="1"/>
</dbReference>
<dbReference type="PANTHER" id="PTHR10996:SF283">
    <property type="entry name" value="GLYOXYLATE_HYDROXYPYRUVATE REDUCTASE B"/>
    <property type="match status" value="1"/>
</dbReference>
<keyword evidence="3" id="KW-0520">NAD</keyword>
<dbReference type="Proteomes" id="UP000280405">
    <property type="component" value="Unassembled WGS sequence"/>
</dbReference>
<dbReference type="GO" id="GO:0051287">
    <property type="term" value="F:NAD binding"/>
    <property type="evidence" value="ECO:0007669"/>
    <property type="project" value="InterPro"/>
</dbReference>
<dbReference type="GO" id="GO:0030267">
    <property type="term" value="F:glyoxylate reductase (NADPH) activity"/>
    <property type="evidence" value="ECO:0007669"/>
    <property type="project" value="TreeGrafter"/>
</dbReference>
<evidence type="ECO:0000259" key="6">
    <source>
        <dbReference type="Pfam" id="PF02826"/>
    </source>
</evidence>
<evidence type="ECO:0000313" key="7">
    <source>
        <dbReference type="EMBL" id="RKG38301.1"/>
    </source>
</evidence>
<dbReference type="GO" id="GO:0016618">
    <property type="term" value="F:hydroxypyruvate reductase [NAD(P)H] activity"/>
    <property type="evidence" value="ECO:0007669"/>
    <property type="project" value="TreeGrafter"/>
</dbReference>
<dbReference type="RefSeq" id="WP_120383844.1">
    <property type="nucleotide sequence ID" value="NZ_RAXT01000012.1"/>
</dbReference>
<evidence type="ECO:0000313" key="8">
    <source>
        <dbReference type="Proteomes" id="UP000280405"/>
    </source>
</evidence>
<dbReference type="SUPFAM" id="SSF52283">
    <property type="entry name" value="Formate/glycerate dehydrogenase catalytic domain-like"/>
    <property type="match status" value="1"/>
</dbReference>
<sequence length="322" mass="36147">MRKKVIVFSQFDQEIQARLASRYQVVVLNPKAGDINQQIRQEVIDADAMIGAGRLLNESNLEPAQKLKIISSVSVGYDNYDVQYLNQKKIWLSNTPHVLTESTADLAFTLLMSAARKVASLDQWTKQGEWKRTVGTAQFGQDVFGKTLGVIGLGNIGAAIARRGFYGFNMNIIYHNRREKLDIAQPLNAQYKSLEELLQQSDFVVVAVDLNQDSQALMGKKEFALMQKHAVFINIARGSVVDEQALIEALQQKQIFAAGLDVYQREPLQESPLFQLDNVVTLPHIGSATAETRKKMAELAYQNLIDALEDRTPRYLVNSNFN</sequence>
<dbReference type="PROSITE" id="PS00065">
    <property type="entry name" value="D_2_HYDROXYACID_DH_1"/>
    <property type="match status" value="1"/>
</dbReference>
<evidence type="ECO:0000256" key="3">
    <source>
        <dbReference type="ARBA" id="ARBA00023027"/>
    </source>
</evidence>
<comment type="caution">
    <text evidence="7">The sequence shown here is derived from an EMBL/GenBank/DDBJ whole genome shotgun (WGS) entry which is preliminary data.</text>
</comment>
<dbReference type="CDD" id="cd05301">
    <property type="entry name" value="GDH"/>
    <property type="match status" value="1"/>
</dbReference>
<dbReference type="PANTHER" id="PTHR10996">
    <property type="entry name" value="2-HYDROXYACID DEHYDROGENASE-RELATED"/>
    <property type="match status" value="1"/>
</dbReference>
<reference evidence="7 8" key="1">
    <citation type="submission" date="2018-09" db="EMBL/GenBank/DDBJ databases">
        <title>The draft genome of Acinetobacter spp. strains.</title>
        <authorList>
            <person name="Qin J."/>
            <person name="Feng Y."/>
            <person name="Zong Z."/>
        </authorList>
    </citation>
    <scope>NUCLEOTIDE SEQUENCE [LARGE SCALE GENOMIC DNA]</scope>
    <source>
        <strain evidence="7 8">WCHAc060115</strain>
    </source>
</reference>
<dbReference type="InterPro" id="IPR036291">
    <property type="entry name" value="NAD(P)-bd_dom_sf"/>
</dbReference>
<name>A0A3A8FAS0_9GAMM</name>
<dbReference type="EMBL" id="RAXT01000012">
    <property type="protein sequence ID" value="RKG38301.1"/>
    <property type="molecule type" value="Genomic_DNA"/>
</dbReference>
<feature type="domain" description="D-isomer specific 2-hydroxyacid dehydrogenase catalytic" evidence="5">
    <location>
        <begin position="5"/>
        <end position="318"/>
    </location>
</feature>
<accession>A0A3A8FAS0</accession>
<dbReference type="OrthoDB" id="9805416at2"/>
<dbReference type="GO" id="GO:0005829">
    <property type="term" value="C:cytosol"/>
    <property type="evidence" value="ECO:0007669"/>
    <property type="project" value="TreeGrafter"/>
</dbReference>
<keyword evidence="2 4" id="KW-0560">Oxidoreductase</keyword>
<comment type="similarity">
    <text evidence="1 4">Belongs to the D-isomer specific 2-hydroxyacid dehydrogenase family.</text>
</comment>
<dbReference type="Gene3D" id="3.40.50.720">
    <property type="entry name" value="NAD(P)-binding Rossmann-like Domain"/>
    <property type="match status" value="2"/>
</dbReference>
<organism evidence="7 8">
    <name type="scientific">Acinetobacter rongchengensis</name>
    <dbReference type="NCBI Taxonomy" id="2419601"/>
    <lineage>
        <taxon>Bacteria</taxon>
        <taxon>Pseudomonadati</taxon>
        <taxon>Pseudomonadota</taxon>
        <taxon>Gammaproteobacteria</taxon>
        <taxon>Moraxellales</taxon>
        <taxon>Moraxellaceae</taxon>
        <taxon>Acinetobacter</taxon>
    </lineage>
</organism>
<dbReference type="AlphaFoldDB" id="A0A3A8FAS0"/>
<dbReference type="Pfam" id="PF00389">
    <property type="entry name" value="2-Hacid_dh"/>
    <property type="match status" value="1"/>
</dbReference>
<dbReference type="InterPro" id="IPR006139">
    <property type="entry name" value="D-isomer_2_OHA_DH_cat_dom"/>
</dbReference>
<keyword evidence="8" id="KW-1185">Reference proteome</keyword>
<dbReference type="InterPro" id="IPR050223">
    <property type="entry name" value="D-isomer_2-hydroxyacid_DH"/>
</dbReference>